<sequence length="294" mass="31902">MYVLEWSARGAAGTHQEQTEKIIDLPGLAILAPPKVYALCLGTGGTAPFTALCLTLLTTWRLHRARQKAHGNGGGARPSGVTLQRYLNLFVRHHRVKAPAAHASAPWRLNLHACKYPIAGEDPRGAEALLCSAARGQVQFYSSGRSPVSYSTIAKYSEVNKDITYSIGIRAECGREGESWRLVATPTAGVQASGHHLPRHCFSYSLTSDRPVRGLSPPRRSRADWGLPTTVFIDATTTYVQSNVSSSTHKAPDTTKLSRTEGRAVSDPPPPPSRPAKAPTQRRLLSPAPRRKCI</sequence>
<feature type="region of interest" description="Disordered" evidence="1">
    <location>
        <begin position="242"/>
        <end position="294"/>
    </location>
</feature>
<evidence type="ECO:0000313" key="2">
    <source>
        <dbReference type="EMBL" id="GBP34385.1"/>
    </source>
</evidence>
<comment type="caution">
    <text evidence="2">The sequence shown here is derived from an EMBL/GenBank/DDBJ whole genome shotgun (WGS) entry which is preliminary data.</text>
</comment>
<dbReference type="EMBL" id="BGZK01000287">
    <property type="protein sequence ID" value="GBP34385.1"/>
    <property type="molecule type" value="Genomic_DNA"/>
</dbReference>
<accession>A0A4C1V9K1</accession>
<protein>
    <submittedName>
        <fullName evidence="2">Uncharacterized protein</fullName>
    </submittedName>
</protein>
<feature type="compositionally biased region" description="Basic and acidic residues" evidence="1">
    <location>
        <begin position="250"/>
        <end position="264"/>
    </location>
</feature>
<reference evidence="2 3" key="1">
    <citation type="journal article" date="2019" name="Commun. Biol.">
        <title>The bagworm genome reveals a unique fibroin gene that provides high tensile strength.</title>
        <authorList>
            <person name="Kono N."/>
            <person name="Nakamura H."/>
            <person name="Ohtoshi R."/>
            <person name="Tomita M."/>
            <person name="Numata K."/>
            <person name="Arakawa K."/>
        </authorList>
    </citation>
    <scope>NUCLEOTIDE SEQUENCE [LARGE SCALE GENOMIC DNA]</scope>
</reference>
<gene>
    <name evidence="2" type="ORF">EVAR_7438_1</name>
</gene>
<name>A0A4C1V9K1_EUMVA</name>
<organism evidence="2 3">
    <name type="scientific">Eumeta variegata</name>
    <name type="common">Bagworm moth</name>
    <name type="synonym">Eumeta japonica</name>
    <dbReference type="NCBI Taxonomy" id="151549"/>
    <lineage>
        <taxon>Eukaryota</taxon>
        <taxon>Metazoa</taxon>
        <taxon>Ecdysozoa</taxon>
        <taxon>Arthropoda</taxon>
        <taxon>Hexapoda</taxon>
        <taxon>Insecta</taxon>
        <taxon>Pterygota</taxon>
        <taxon>Neoptera</taxon>
        <taxon>Endopterygota</taxon>
        <taxon>Lepidoptera</taxon>
        <taxon>Glossata</taxon>
        <taxon>Ditrysia</taxon>
        <taxon>Tineoidea</taxon>
        <taxon>Psychidae</taxon>
        <taxon>Oiketicinae</taxon>
        <taxon>Eumeta</taxon>
    </lineage>
</organism>
<dbReference type="Proteomes" id="UP000299102">
    <property type="component" value="Unassembled WGS sequence"/>
</dbReference>
<evidence type="ECO:0000256" key="1">
    <source>
        <dbReference type="SAM" id="MobiDB-lite"/>
    </source>
</evidence>
<evidence type="ECO:0000313" key="3">
    <source>
        <dbReference type="Proteomes" id="UP000299102"/>
    </source>
</evidence>
<keyword evidence="3" id="KW-1185">Reference proteome</keyword>
<proteinExistence type="predicted"/>
<dbReference type="AlphaFoldDB" id="A0A4C1V9K1"/>